<keyword evidence="3" id="KW-1185">Reference proteome</keyword>
<feature type="domain" description="Thiolase C-terminal" evidence="1">
    <location>
        <begin position="248"/>
        <end position="391"/>
    </location>
</feature>
<dbReference type="PANTHER" id="PTHR42870">
    <property type="entry name" value="ACETYL-COA C-ACETYLTRANSFERASE"/>
    <property type="match status" value="1"/>
</dbReference>
<evidence type="ECO:0000259" key="1">
    <source>
        <dbReference type="Pfam" id="PF22691"/>
    </source>
</evidence>
<protein>
    <submittedName>
        <fullName evidence="2">Thiolase</fullName>
    </submittedName>
</protein>
<dbReference type="GO" id="GO:0016747">
    <property type="term" value="F:acyltransferase activity, transferring groups other than amino-acyl groups"/>
    <property type="evidence" value="ECO:0007669"/>
    <property type="project" value="InterPro"/>
</dbReference>
<accession>A0A5D0NWN2</accession>
<dbReference type="AlphaFoldDB" id="A0A5D0NWN2"/>
<organism evidence="2 3">
    <name type="scientific">Actinomadura chibensis</name>
    <dbReference type="NCBI Taxonomy" id="392828"/>
    <lineage>
        <taxon>Bacteria</taxon>
        <taxon>Bacillati</taxon>
        <taxon>Actinomycetota</taxon>
        <taxon>Actinomycetes</taxon>
        <taxon>Streptosporangiales</taxon>
        <taxon>Thermomonosporaceae</taxon>
        <taxon>Actinomadura</taxon>
    </lineage>
</organism>
<dbReference type="PANTHER" id="PTHR42870:SF1">
    <property type="entry name" value="NON-SPECIFIC LIPID-TRANSFER PROTEIN-LIKE 2"/>
    <property type="match status" value="1"/>
</dbReference>
<proteinExistence type="predicted"/>
<sequence>MRGDNVTRKAWGRRPVYVAGVAETALGEVHGQTELSMFALAAREALAEAGMTLRDVDGVFVNYMGEEGSVRVAEYLGITAPRYADSSDLGGAAFEAFVHHAMLAVSEGRCEVALIGFASRQRTRRQRRMSGEADSADLTAQFETPFGLPAPIGHYAMMAARHMHRYGTKPEHLAEVAVAARAWAQRNPKAWARDPLTIDDVLASRMISTPLRRHDCCLVTDGGAAVVVTHEGRARDAAKRAVKVLGAGESHTHWHLASMPDLTTSAGVVSAREAFGMAGITAADVDVLEPYDSFTITVLMALEDLGFCAKGEAGAFVEGGTLAPGGRLPALTSGGGLSYNHPGALGALLLVEAVRQLRGEAGDRQVDGAEIAVAHGVGGYNSTASTVVLAR</sequence>
<dbReference type="STRING" id="1220554.GCA_001552135_04870"/>
<dbReference type="PIRSF" id="PIRSF000429">
    <property type="entry name" value="Ac-CoA_Ac_transf"/>
    <property type="match status" value="1"/>
</dbReference>
<name>A0A5D0NWN2_9ACTN</name>
<dbReference type="Proteomes" id="UP000323380">
    <property type="component" value="Unassembled WGS sequence"/>
</dbReference>
<dbReference type="NCBIfam" id="NF004811">
    <property type="entry name" value="PRK06158.1"/>
    <property type="match status" value="1"/>
</dbReference>
<gene>
    <name evidence="2" type="ORF">FXF69_06785</name>
</gene>
<comment type="caution">
    <text evidence="2">The sequence shown here is derived from an EMBL/GenBank/DDBJ whole genome shotgun (WGS) entry which is preliminary data.</text>
</comment>
<dbReference type="InterPro" id="IPR016039">
    <property type="entry name" value="Thiolase-like"/>
</dbReference>
<reference evidence="2 3" key="1">
    <citation type="submission" date="2019-08" db="EMBL/GenBank/DDBJ databases">
        <title>Actinomadura sp. nov. CYP1-5 isolated from mountain soil.</title>
        <authorList>
            <person name="Songsumanus A."/>
            <person name="Kuncharoen N."/>
            <person name="Kudo T."/>
            <person name="Yuki M."/>
            <person name="Igarashi Y."/>
            <person name="Tanasupawat S."/>
        </authorList>
    </citation>
    <scope>NUCLEOTIDE SEQUENCE [LARGE SCALE GENOMIC DNA]</scope>
    <source>
        <strain evidence="2 3">JCM 14158</strain>
    </source>
</reference>
<evidence type="ECO:0000313" key="2">
    <source>
        <dbReference type="EMBL" id="TYB48855.1"/>
    </source>
</evidence>
<dbReference type="SUPFAM" id="SSF53901">
    <property type="entry name" value="Thiolase-like"/>
    <property type="match status" value="2"/>
</dbReference>
<dbReference type="CDD" id="cd00829">
    <property type="entry name" value="SCP-x_thiolase"/>
    <property type="match status" value="1"/>
</dbReference>
<dbReference type="EMBL" id="VSFG01000001">
    <property type="protein sequence ID" value="TYB48855.1"/>
    <property type="molecule type" value="Genomic_DNA"/>
</dbReference>
<dbReference type="Pfam" id="PF22691">
    <property type="entry name" value="Thiolase_C_1"/>
    <property type="match status" value="1"/>
</dbReference>
<dbReference type="InterPro" id="IPR002155">
    <property type="entry name" value="Thiolase"/>
</dbReference>
<dbReference type="InterPro" id="IPR055140">
    <property type="entry name" value="Thiolase_C_2"/>
</dbReference>
<dbReference type="Gene3D" id="3.40.47.10">
    <property type="match status" value="1"/>
</dbReference>
<evidence type="ECO:0000313" key="3">
    <source>
        <dbReference type="Proteomes" id="UP000323380"/>
    </source>
</evidence>